<evidence type="ECO:0000313" key="1">
    <source>
        <dbReference type="EMBL" id="CAJ1847023.1"/>
    </source>
</evidence>
<dbReference type="Gramene" id="rna-AYBTSS11_LOCUS1808">
    <property type="protein sequence ID" value="CAJ1847023.1"/>
    <property type="gene ID" value="gene-AYBTSS11_LOCUS1808"/>
</dbReference>
<dbReference type="EMBL" id="OY731398">
    <property type="protein sequence ID" value="CAJ1847023.1"/>
    <property type="molecule type" value="Genomic_DNA"/>
</dbReference>
<accession>A0AA86RVD5</accession>
<evidence type="ECO:0000313" key="2">
    <source>
        <dbReference type="Proteomes" id="UP001189624"/>
    </source>
</evidence>
<sequence length="151" mass="16876">MFPNTGELKKVMAPKSDHSPIVLFTDVDCKSRALWVVEGKHRCKLVVVETLLVVGDSRRNKEVGETEMVVEEICSSRDEDREMVEEDSCSNKEGVEKVMEVEVTCSNRVVVVVVMEMVVVVTGNSKEVAVMDPVVEVICNSREVVVMEMVE</sequence>
<dbReference type="AlphaFoldDB" id="A0AA86RVD5"/>
<reference evidence="1" key="1">
    <citation type="submission" date="2023-10" db="EMBL/GenBank/DDBJ databases">
        <authorList>
            <person name="Domelevo Entfellner J.-B."/>
        </authorList>
    </citation>
    <scope>NUCLEOTIDE SEQUENCE</scope>
</reference>
<organism evidence="1 2">
    <name type="scientific">Sphenostylis stenocarpa</name>
    <dbReference type="NCBI Taxonomy" id="92480"/>
    <lineage>
        <taxon>Eukaryota</taxon>
        <taxon>Viridiplantae</taxon>
        <taxon>Streptophyta</taxon>
        <taxon>Embryophyta</taxon>
        <taxon>Tracheophyta</taxon>
        <taxon>Spermatophyta</taxon>
        <taxon>Magnoliopsida</taxon>
        <taxon>eudicotyledons</taxon>
        <taxon>Gunneridae</taxon>
        <taxon>Pentapetalae</taxon>
        <taxon>rosids</taxon>
        <taxon>fabids</taxon>
        <taxon>Fabales</taxon>
        <taxon>Fabaceae</taxon>
        <taxon>Papilionoideae</taxon>
        <taxon>50 kb inversion clade</taxon>
        <taxon>NPAAA clade</taxon>
        <taxon>indigoferoid/millettioid clade</taxon>
        <taxon>Phaseoleae</taxon>
        <taxon>Sphenostylis</taxon>
    </lineage>
</organism>
<gene>
    <name evidence="1" type="ORF">AYBTSS11_LOCUS1808</name>
</gene>
<proteinExistence type="predicted"/>
<protein>
    <submittedName>
        <fullName evidence="1">Uncharacterized protein</fullName>
    </submittedName>
</protein>
<keyword evidence="2" id="KW-1185">Reference proteome</keyword>
<dbReference type="Proteomes" id="UP001189624">
    <property type="component" value="Chromosome 1"/>
</dbReference>
<name>A0AA86RVD5_9FABA</name>